<sequence length="100" mass="12010">MHDLTIERMRMHNEKAEEKSLQFSLLLTVEQEKLNKLEEQQQAEVNLRALKLKQIAIEEKHREKQAKQRAKQLAMDKERLAIEKARAEREEQLHDERILV</sequence>
<evidence type="ECO:0000313" key="3">
    <source>
        <dbReference type="Proteomes" id="UP000095767"/>
    </source>
</evidence>
<organism evidence="2 3">
    <name type="scientific">Dichanthelium oligosanthes</name>
    <dbReference type="NCBI Taxonomy" id="888268"/>
    <lineage>
        <taxon>Eukaryota</taxon>
        <taxon>Viridiplantae</taxon>
        <taxon>Streptophyta</taxon>
        <taxon>Embryophyta</taxon>
        <taxon>Tracheophyta</taxon>
        <taxon>Spermatophyta</taxon>
        <taxon>Magnoliopsida</taxon>
        <taxon>Liliopsida</taxon>
        <taxon>Poales</taxon>
        <taxon>Poaceae</taxon>
        <taxon>PACMAD clade</taxon>
        <taxon>Panicoideae</taxon>
        <taxon>Panicodae</taxon>
        <taxon>Paniceae</taxon>
        <taxon>Dichantheliinae</taxon>
        <taxon>Dichanthelium</taxon>
    </lineage>
</organism>
<evidence type="ECO:0000313" key="2">
    <source>
        <dbReference type="EMBL" id="OEL31894.1"/>
    </source>
</evidence>
<dbReference type="Proteomes" id="UP000095767">
    <property type="component" value="Unassembled WGS sequence"/>
</dbReference>
<comment type="caution">
    <text evidence="2">The sequence shown here is derived from an EMBL/GenBank/DDBJ whole genome shotgun (WGS) entry which is preliminary data.</text>
</comment>
<accession>A0A1E5W3D2</accession>
<protein>
    <submittedName>
        <fullName evidence="2">Uncharacterized protein</fullName>
    </submittedName>
</protein>
<name>A0A1E5W3D2_9POAL</name>
<proteinExistence type="predicted"/>
<reference evidence="2 3" key="1">
    <citation type="submission" date="2016-09" db="EMBL/GenBank/DDBJ databases">
        <title>The draft genome of Dichanthelium oligosanthes: A C3 panicoid grass species.</title>
        <authorList>
            <person name="Studer A.J."/>
            <person name="Schnable J.C."/>
            <person name="Brutnell T.P."/>
        </authorList>
    </citation>
    <scope>NUCLEOTIDE SEQUENCE [LARGE SCALE GENOMIC DNA]</scope>
    <source>
        <strain evidence="3">cv. Kellogg 1175</strain>
        <tissue evidence="2">Leaf</tissue>
    </source>
</reference>
<gene>
    <name evidence="2" type="ORF">BAE44_0007088</name>
</gene>
<feature type="coiled-coil region" evidence="1">
    <location>
        <begin position="63"/>
        <end position="97"/>
    </location>
</feature>
<evidence type="ECO:0000256" key="1">
    <source>
        <dbReference type="SAM" id="Coils"/>
    </source>
</evidence>
<keyword evidence="1" id="KW-0175">Coiled coil</keyword>
<dbReference type="AlphaFoldDB" id="A0A1E5W3D2"/>
<keyword evidence="3" id="KW-1185">Reference proteome</keyword>
<dbReference type="EMBL" id="LWDX02022564">
    <property type="protein sequence ID" value="OEL31894.1"/>
    <property type="molecule type" value="Genomic_DNA"/>
</dbReference>